<comment type="caution">
    <text evidence="4">The sequence shown here is derived from an EMBL/GenBank/DDBJ whole genome shotgun (WGS) entry which is preliminary data.</text>
</comment>
<evidence type="ECO:0000256" key="1">
    <source>
        <dbReference type="ARBA" id="ARBA00023002"/>
    </source>
</evidence>
<organism evidence="4 5">
    <name type="scientific">Micromonospora polyrhachis</name>
    <dbReference type="NCBI Taxonomy" id="1282883"/>
    <lineage>
        <taxon>Bacteria</taxon>
        <taxon>Bacillati</taxon>
        <taxon>Actinomycetota</taxon>
        <taxon>Actinomycetes</taxon>
        <taxon>Micromonosporales</taxon>
        <taxon>Micromonosporaceae</taxon>
        <taxon>Micromonospora</taxon>
    </lineage>
</organism>
<protein>
    <recommendedName>
        <fullName evidence="3">Semialdehyde dehydrogenase NAD-binding domain-containing protein</fullName>
    </recommendedName>
</protein>
<sequence length="228" mass="24454">MRIGIIGAGHVGGTLARLLAKHGHEILIANSRGPQTLVDLVDDLVGAGGRAVTAEEAAQGGDLVIVSVPFGRYAELPVAGTADKTVIDTTNYYPERDGHLPELDRDETTSSELVQAHLRDAYVIKTFNTMYWEHLRDFGRQSSAQFRYALPVSGDDERAKRTVFDLVELLGFDPVDVGMLATGGRRQQPGTPVYGADLTAAQLRDRLGLPAPWGVPTPPGGVGSVRRG</sequence>
<reference evidence="4 5" key="1">
    <citation type="submission" date="2020-08" db="EMBL/GenBank/DDBJ databases">
        <title>Sequencing the genomes of 1000 actinobacteria strains.</title>
        <authorList>
            <person name="Klenk H.-P."/>
        </authorList>
    </citation>
    <scope>NUCLEOTIDE SEQUENCE [LARGE SCALE GENOMIC DNA]</scope>
    <source>
        <strain evidence="4 5">DSM 45886</strain>
    </source>
</reference>
<dbReference type="RefSeq" id="WP_184534493.1">
    <property type="nucleotide sequence ID" value="NZ_JACHJW010000001.1"/>
</dbReference>
<dbReference type="SMART" id="SM00859">
    <property type="entry name" value="Semialdhyde_dh"/>
    <property type="match status" value="1"/>
</dbReference>
<dbReference type="PANTHER" id="PTHR14239">
    <property type="entry name" value="DUDULIN-RELATED"/>
    <property type="match status" value="1"/>
</dbReference>
<name>A0A7W7SRJ6_9ACTN</name>
<dbReference type="Pfam" id="PF03807">
    <property type="entry name" value="F420_oxidored"/>
    <property type="match status" value="1"/>
</dbReference>
<dbReference type="InterPro" id="IPR028939">
    <property type="entry name" value="P5C_Rdtase_cat_N"/>
</dbReference>
<dbReference type="InterPro" id="IPR000534">
    <property type="entry name" value="Semialdehyde_DH_NAD-bd"/>
</dbReference>
<feature type="region of interest" description="Disordered" evidence="2">
    <location>
        <begin position="209"/>
        <end position="228"/>
    </location>
</feature>
<dbReference type="Proteomes" id="UP000578819">
    <property type="component" value="Unassembled WGS sequence"/>
</dbReference>
<keyword evidence="1" id="KW-0560">Oxidoreductase</keyword>
<dbReference type="GO" id="GO:0051287">
    <property type="term" value="F:NAD binding"/>
    <property type="evidence" value="ECO:0007669"/>
    <property type="project" value="InterPro"/>
</dbReference>
<dbReference type="EMBL" id="JACHJW010000001">
    <property type="protein sequence ID" value="MBB4958395.1"/>
    <property type="molecule type" value="Genomic_DNA"/>
</dbReference>
<evidence type="ECO:0000313" key="5">
    <source>
        <dbReference type="Proteomes" id="UP000578819"/>
    </source>
</evidence>
<dbReference type="AlphaFoldDB" id="A0A7W7SRJ6"/>
<evidence type="ECO:0000256" key="2">
    <source>
        <dbReference type="SAM" id="MobiDB-lite"/>
    </source>
</evidence>
<evidence type="ECO:0000313" key="4">
    <source>
        <dbReference type="EMBL" id="MBB4958395.1"/>
    </source>
</evidence>
<dbReference type="SUPFAM" id="SSF51735">
    <property type="entry name" value="NAD(P)-binding Rossmann-fold domains"/>
    <property type="match status" value="1"/>
</dbReference>
<proteinExistence type="predicted"/>
<accession>A0A7W7SRJ6</accession>
<dbReference type="PANTHER" id="PTHR14239:SF10">
    <property type="entry name" value="REDUCTASE"/>
    <property type="match status" value="1"/>
</dbReference>
<dbReference type="Gene3D" id="3.40.50.720">
    <property type="entry name" value="NAD(P)-binding Rossmann-like Domain"/>
    <property type="match status" value="1"/>
</dbReference>
<feature type="domain" description="Semialdehyde dehydrogenase NAD-binding" evidence="3">
    <location>
        <begin position="2"/>
        <end position="111"/>
    </location>
</feature>
<dbReference type="GO" id="GO:0016620">
    <property type="term" value="F:oxidoreductase activity, acting on the aldehyde or oxo group of donors, NAD or NADP as acceptor"/>
    <property type="evidence" value="ECO:0007669"/>
    <property type="project" value="InterPro"/>
</dbReference>
<dbReference type="InterPro" id="IPR036291">
    <property type="entry name" value="NAD(P)-bd_dom_sf"/>
</dbReference>
<dbReference type="InterPro" id="IPR051267">
    <property type="entry name" value="STEAP_metalloreductase"/>
</dbReference>
<evidence type="ECO:0000259" key="3">
    <source>
        <dbReference type="SMART" id="SM00859"/>
    </source>
</evidence>
<keyword evidence="5" id="KW-1185">Reference proteome</keyword>
<gene>
    <name evidence="4" type="ORF">FHR38_002128</name>
</gene>